<dbReference type="STRING" id="287098.SAMN05421665_2031"/>
<dbReference type="InterPro" id="IPR019088">
    <property type="entry name" value="CHP02186-rel_TM"/>
</dbReference>
<keyword evidence="1" id="KW-0472">Membrane</keyword>
<gene>
    <name evidence="3" type="ORF">SAMN05421665_2031</name>
</gene>
<feature type="transmembrane region" description="Helical" evidence="1">
    <location>
        <begin position="224"/>
        <end position="248"/>
    </location>
</feature>
<reference evidence="4" key="1">
    <citation type="submission" date="2017-01" db="EMBL/GenBank/DDBJ databases">
        <authorList>
            <person name="Varghese N."/>
            <person name="Submissions S."/>
        </authorList>
    </citation>
    <scope>NUCLEOTIDE SEQUENCE [LARGE SCALE GENOMIC DNA]</scope>
    <source>
        <strain evidence="4">DSM 29591</strain>
    </source>
</reference>
<dbReference type="Pfam" id="PF09608">
    <property type="entry name" value="Alph_Pro_TM"/>
    <property type="match status" value="1"/>
</dbReference>
<proteinExistence type="predicted"/>
<dbReference type="AlphaFoldDB" id="A0A1R3X313"/>
<keyword evidence="1" id="KW-0812">Transmembrane</keyword>
<sequence length="250" mass="27245">MIRLVALMLLLLAAPAKAEEIVLGLSQDEVAITATFEGSDILIFGAIKRDGPVEVPGDLGVIVTIAGPDEPVTVRKKDRRFGIWVNTESVDVDVAPTFYAVATNRPLDEILSPAEDLNTRISMQRAIRSIGATADEAQSFTEALIRIRGSKGLYQTIPEGVSVAEEALFRVLIPLPANLTEGDYVAEIYLTRDKQIIDLYTTTIPVKKVGLERWLYNLAHENPFLYGLMSLSIAIAAGWGASAAFSAFRR</sequence>
<protein>
    <recommendedName>
        <fullName evidence="5">Transmembrane protein (Alph_Pro_TM)</fullName>
    </recommendedName>
</protein>
<feature type="signal peptide" evidence="2">
    <location>
        <begin position="1"/>
        <end position="18"/>
    </location>
</feature>
<keyword evidence="4" id="KW-1185">Reference proteome</keyword>
<dbReference type="OrthoDB" id="9815212at2"/>
<dbReference type="Proteomes" id="UP000186997">
    <property type="component" value="Unassembled WGS sequence"/>
</dbReference>
<organism evidence="3 4">
    <name type="scientific">Yoonia rosea</name>
    <dbReference type="NCBI Taxonomy" id="287098"/>
    <lineage>
        <taxon>Bacteria</taxon>
        <taxon>Pseudomonadati</taxon>
        <taxon>Pseudomonadota</taxon>
        <taxon>Alphaproteobacteria</taxon>
        <taxon>Rhodobacterales</taxon>
        <taxon>Paracoccaceae</taxon>
        <taxon>Yoonia</taxon>
    </lineage>
</organism>
<accession>A0A1R3X313</accession>
<dbReference type="EMBL" id="FTPR01000001">
    <property type="protein sequence ID" value="SIT85318.1"/>
    <property type="molecule type" value="Genomic_DNA"/>
</dbReference>
<keyword evidence="2" id="KW-0732">Signal</keyword>
<evidence type="ECO:0000256" key="1">
    <source>
        <dbReference type="SAM" id="Phobius"/>
    </source>
</evidence>
<evidence type="ECO:0008006" key="5">
    <source>
        <dbReference type="Google" id="ProtNLM"/>
    </source>
</evidence>
<keyword evidence="1" id="KW-1133">Transmembrane helix</keyword>
<name>A0A1R3X313_9RHOB</name>
<feature type="chain" id="PRO_5013226846" description="Transmembrane protein (Alph_Pro_TM)" evidence="2">
    <location>
        <begin position="19"/>
        <end position="250"/>
    </location>
</feature>
<evidence type="ECO:0000313" key="4">
    <source>
        <dbReference type="Proteomes" id="UP000186997"/>
    </source>
</evidence>
<dbReference type="RefSeq" id="WP_076659422.1">
    <property type="nucleotide sequence ID" value="NZ_FTPR01000001.1"/>
</dbReference>
<evidence type="ECO:0000313" key="3">
    <source>
        <dbReference type="EMBL" id="SIT85318.1"/>
    </source>
</evidence>
<evidence type="ECO:0000256" key="2">
    <source>
        <dbReference type="SAM" id="SignalP"/>
    </source>
</evidence>